<dbReference type="Proteomes" id="UP000680206">
    <property type="component" value="Unassembled WGS sequence"/>
</dbReference>
<evidence type="ECO:0000313" key="3">
    <source>
        <dbReference type="Proteomes" id="UP000680206"/>
    </source>
</evidence>
<keyword evidence="1" id="KW-0560">Oxidoreductase</keyword>
<name>A0ABS3RXH6_9ACTN</name>
<dbReference type="RefSeq" id="WP_208244829.1">
    <property type="nucleotide sequence ID" value="NZ_JAGEPF010000018.1"/>
</dbReference>
<gene>
    <name evidence="2" type="ORF">J4709_28185</name>
</gene>
<reference evidence="2 3" key="1">
    <citation type="submission" date="2021-03" db="EMBL/GenBank/DDBJ databases">
        <title>Actinomadura violae sp. nov., isolated from lichen in Thailand.</title>
        <authorList>
            <person name="Kanchanasin P."/>
            <person name="Saeng-In P."/>
            <person name="Phongsopitanun W."/>
            <person name="Yuki M."/>
            <person name="Kudo T."/>
            <person name="Ohkuma M."/>
            <person name="Tanasupawat S."/>
        </authorList>
    </citation>
    <scope>NUCLEOTIDE SEQUENCE [LARGE SCALE GENOMIC DNA]</scope>
    <source>
        <strain evidence="2 3">LCR2-06</strain>
    </source>
</reference>
<dbReference type="EMBL" id="JAGEPF010000018">
    <property type="protein sequence ID" value="MBO2461467.1"/>
    <property type="molecule type" value="Genomic_DNA"/>
</dbReference>
<proteinExistence type="predicted"/>
<dbReference type="SUPFAM" id="SSF51197">
    <property type="entry name" value="Clavaminate synthase-like"/>
    <property type="match status" value="1"/>
</dbReference>
<dbReference type="Gene3D" id="3.60.130.10">
    <property type="entry name" value="Clavaminate synthase-like"/>
    <property type="match status" value="1"/>
</dbReference>
<evidence type="ECO:0000313" key="2">
    <source>
        <dbReference type="EMBL" id="MBO2461467.1"/>
    </source>
</evidence>
<sequence>MTGESATQCSDDWRETLDRYGFVVLDDHSLAQVAPALGRPGTSALLTPHDRHRADPWSLSGVYGQDAFPWHTDGAVSARPPRWLVLRAVQINDAPPTELLDPAPALLAELRRTVLKVTDRRGRVRYLPAANHEPEPESGRGDGRWRLRWDPRTCVPRAGVTIDEVSARAPTGTVQWHEGRIAIVDNHRLMHRRPPVPRESERVLERTYFWDE</sequence>
<organism evidence="2 3">
    <name type="scientific">Actinomadura violacea</name>
    <dbReference type="NCBI Taxonomy" id="2819934"/>
    <lineage>
        <taxon>Bacteria</taxon>
        <taxon>Bacillati</taxon>
        <taxon>Actinomycetota</taxon>
        <taxon>Actinomycetes</taxon>
        <taxon>Streptosporangiales</taxon>
        <taxon>Thermomonosporaceae</taxon>
        <taxon>Actinomadura</taxon>
    </lineage>
</organism>
<dbReference type="InterPro" id="IPR042098">
    <property type="entry name" value="TauD-like_sf"/>
</dbReference>
<evidence type="ECO:0000256" key="1">
    <source>
        <dbReference type="ARBA" id="ARBA00023002"/>
    </source>
</evidence>
<keyword evidence="2" id="KW-0223">Dioxygenase</keyword>
<dbReference type="GO" id="GO:0051213">
    <property type="term" value="F:dioxygenase activity"/>
    <property type="evidence" value="ECO:0007669"/>
    <property type="project" value="UniProtKB-KW"/>
</dbReference>
<keyword evidence="3" id="KW-1185">Reference proteome</keyword>
<comment type="caution">
    <text evidence="2">The sequence shown here is derived from an EMBL/GenBank/DDBJ whole genome shotgun (WGS) entry which is preliminary data.</text>
</comment>
<protein>
    <submittedName>
        <fullName evidence="2">TauD/TfdA family dioxygenase</fullName>
    </submittedName>
</protein>
<accession>A0ABS3RXH6</accession>